<dbReference type="InterPro" id="IPR030960">
    <property type="entry name" value="DHQS/DOIS_N"/>
</dbReference>
<keyword evidence="12 18" id="KW-0547">Nucleotide-binding</keyword>
<feature type="binding site" evidence="18">
    <location>
        <position position="242"/>
    </location>
    <ligand>
        <name>Zn(2+)</name>
        <dbReference type="ChEBI" id="CHEBI:29105"/>
    </ligand>
</feature>
<evidence type="ECO:0000256" key="15">
    <source>
        <dbReference type="ARBA" id="ARBA00023141"/>
    </source>
</evidence>
<accession>A0A6B8VKV4</accession>
<dbReference type="InterPro" id="IPR056179">
    <property type="entry name" value="DHQS_C"/>
</dbReference>
<dbReference type="InterPro" id="IPR016037">
    <property type="entry name" value="DHQ_synth_AroB"/>
</dbReference>
<dbReference type="GO" id="GO:0005737">
    <property type="term" value="C:cytoplasm"/>
    <property type="evidence" value="ECO:0007669"/>
    <property type="project" value="UniProtKB-SubCell"/>
</dbReference>
<reference evidence="22" key="1">
    <citation type="submission" date="2019-11" db="EMBL/GenBank/DDBJ databases">
        <title>Complete genome sequence of Corynebacterium kalinowskii 1959, a novel Corynebacterium species isolated from soil of a small paddock in Vilsendorf, Germany.</title>
        <authorList>
            <person name="Schaffert L."/>
            <person name="Ruwe M."/>
            <person name="Milse J."/>
            <person name="Hanuschka K."/>
            <person name="Ortseifen V."/>
            <person name="Droste J."/>
            <person name="Brandt D."/>
            <person name="Schlueter L."/>
            <person name="Kutter Y."/>
            <person name="Vinke S."/>
            <person name="Viehoefer P."/>
            <person name="Jacob L."/>
            <person name="Luebke N.-C."/>
            <person name="Schulte-Berndt E."/>
            <person name="Hain C."/>
            <person name="Linder M."/>
            <person name="Schmidt P."/>
            <person name="Wollenschlaeger L."/>
            <person name="Luttermann T."/>
            <person name="Thieme E."/>
            <person name="Hassa J."/>
            <person name="Haak M."/>
            <person name="Wittchen M."/>
            <person name="Mentz A."/>
            <person name="Persicke M."/>
            <person name="Busche T."/>
            <person name="Ruckert C."/>
        </authorList>
    </citation>
    <scope>NUCLEOTIDE SEQUENCE [LARGE SCALE GENOMIC DNA]</scope>
    <source>
        <strain evidence="22">1959</strain>
    </source>
</reference>
<keyword evidence="14 18" id="KW-0520">NAD</keyword>
<dbReference type="GO" id="GO:0003856">
    <property type="term" value="F:3-dehydroquinate synthase activity"/>
    <property type="evidence" value="ECO:0007669"/>
    <property type="project" value="UniProtKB-UniRule"/>
</dbReference>
<proteinExistence type="inferred from homology"/>
<gene>
    <name evidence="18 21" type="primary">aroB</name>
    <name evidence="21" type="ORF">CKALI_06225</name>
</gene>
<feature type="binding site" evidence="18">
    <location>
        <begin position="58"/>
        <end position="63"/>
    </location>
    <ligand>
        <name>NAD(+)</name>
        <dbReference type="ChEBI" id="CHEBI:57540"/>
    </ligand>
</feature>
<keyword evidence="10 18" id="KW-0028">Amino-acid biosynthesis</keyword>
<dbReference type="GO" id="GO:0008652">
    <property type="term" value="P:amino acid biosynthetic process"/>
    <property type="evidence" value="ECO:0007669"/>
    <property type="project" value="UniProtKB-KW"/>
</dbReference>
<evidence type="ECO:0000256" key="13">
    <source>
        <dbReference type="ARBA" id="ARBA00022833"/>
    </source>
</evidence>
<evidence type="ECO:0000259" key="20">
    <source>
        <dbReference type="Pfam" id="PF24621"/>
    </source>
</evidence>
<dbReference type="PIRSF" id="PIRSF001455">
    <property type="entry name" value="DHQ_synth"/>
    <property type="match status" value="1"/>
</dbReference>
<evidence type="ECO:0000256" key="5">
    <source>
        <dbReference type="ARBA" id="ARBA00004661"/>
    </source>
</evidence>
<organism evidence="21 22">
    <name type="scientific">Corynebacterium kalinowskii</name>
    <dbReference type="NCBI Taxonomy" id="2675216"/>
    <lineage>
        <taxon>Bacteria</taxon>
        <taxon>Bacillati</taxon>
        <taxon>Actinomycetota</taxon>
        <taxon>Actinomycetes</taxon>
        <taxon>Mycobacteriales</taxon>
        <taxon>Corynebacteriaceae</taxon>
        <taxon>Corynebacterium</taxon>
    </lineage>
</organism>
<dbReference type="Gene3D" id="1.20.1090.10">
    <property type="entry name" value="Dehydroquinate synthase-like - alpha domain"/>
    <property type="match status" value="1"/>
</dbReference>
<evidence type="ECO:0000256" key="12">
    <source>
        <dbReference type="ARBA" id="ARBA00022741"/>
    </source>
</evidence>
<evidence type="ECO:0000256" key="1">
    <source>
        <dbReference type="ARBA" id="ARBA00001393"/>
    </source>
</evidence>
<keyword evidence="13 18" id="KW-0862">Zinc</keyword>
<dbReference type="CDD" id="cd08195">
    <property type="entry name" value="DHQS"/>
    <property type="match status" value="1"/>
</dbReference>
<keyword evidence="15 18" id="KW-0057">Aromatic amino acid biosynthesis</keyword>
<evidence type="ECO:0000256" key="9">
    <source>
        <dbReference type="ARBA" id="ARBA00022490"/>
    </source>
</evidence>
<evidence type="ECO:0000256" key="11">
    <source>
        <dbReference type="ARBA" id="ARBA00022723"/>
    </source>
</evidence>
<comment type="pathway">
    <text evidence="5 18">Metabolic intermediate biosynthesis; chorismate biosynthesis; chorismate from D-erythrose 4-phosphate and phosphoenolpyruvate: step 2/7.</text>
</comment>
<comment type="cofactor">
    <cofactor evidence="2 18">
        <name>NAD(+)</name>
        <dbReference type="ChEBI" id="CHEBI:57540"/>
    </cofactor>
</comment>
<dbReference type="GO" id="GO:0009423">
    <property type="term" value="P:chorismate biosynthetic process"/>
    <property type="evidence" value="ECO:0007669"/>
    <property type="project" value="UniProtKB-UniRule"/>
</dbReference>
<evidence type="ECO:0000313" key="22">
    <source>
        <dbReference type="Proteomes" id="UP000427071"/>
    </source>
</evidence>
<feature type="binding site" evidence="18">
    <location>
        <begin position="116"/>
        <end position="117"/>
    </location>
    <ligand>
        <name>NAD(+)</name>
        <dbReference type="ChEBI" id="CHEBI:57540"/>
    </ligand>
</feature>
<dbReference type="GO" id="GO:0009073">
    <property type="term" value="P:aromatic amino acid family biosynthetic process"/>
    <property type="evidence" value="ECO:0007669"/>
    <property type="project" value="UniProtKB-KW"/>
</dbReference>
<dbReference type="InterPro" id="IPR050071">
    <property type="entry name" value="Dehydroquinate_synthase"/>
</dbReference>
<evidence type="ECO:0000256" key="14">
    <source>
        <dbReference type="ARBA" id="ARBA00023027"/>
    </source>
</evidence>
<dbReference type="PANTHER" id="PTHR43622:SF7">
    <property type="entry name" value="3-DEHYDROQUINATE SYNTHASE, CHLOROPLASTIC"/>
    <property type="match status" value="1"/>
</dbReference>
<evidence type="ECO:0000256" key="3">
    <source>
        <dbReference type="ARBA" id="ARBA00001947"/>
    </source>
</evidence>
<evidence type="ECO:0000256" key="10">
    <source>
        <dbReference type="ARBA" id="ARBA00022605"/>
    </source>
</evidence>
<dbReference type="HAMAP" id="MF_00110">
    <property type="entry name" value="DHQ_synthase"/>
    <property type="match status" value="1"/>
</dbReference>
<feature type="binding site" evidence="18">
    <location>
        <position position="138"/>
    </location>
    <ligand>
        <name>NAD(+)</name>
        <dbReference type="ChEBI" id="CHEBI:57540"/>
    </ligand>
</feature>
<comment type="cofactor">
    <cofactor evidence="3">
        <name>Zn(2+)</name>
        <dbReference type="ChEBI" id="CHEBI:29105"/>
    </cofactor>
</comment>
<evidence type="ECO:0000313" key="21">
    <source>
        <dbReference type="EMBL" id="QGU02114.1"/>
    </source>
</evidence>
<dbReference type="UniPathway" id="UPA00053">
    <property type="reaction ID" value="UER00085"/>
</dbReference>
<feature type="binding site" evidence="18">
    <location>
        <position position="226"/>
    </location>
    <ligand>
        <name>Zn(2+)</name>
        <dbReference type="ChEBI" id="CHEBI:29105"/>
    </ligand>
</feature>
<evidence type="ECO:0000259" key="19">
    <source>
        <dbReference type="Pfam" id="PF01761"/>
    </source>
</evidence>
<dbReference type="GO" id="GO:0046872">
    <property type="term" value="F:metal ion binding"/>
    <property type="evidence" value="ECO:0007669"/>
    <property type="project" value="UniProtKB-KW"/>
</dbReference>
<dbReference type="Proteomes" id="UP000427071">
    <property type="component" value="Chromosome"/>
</dbReference>
<feature type="binding site" evidence="18">
    <location>
        <position position="129"/>
    </location>
    <ligand>
        <name>NAD(+)</name>
        <dbReference type="ChEBI" id="CHEBI:57540"/>
    </ligand>
</feature>
<comment type="catalytic activity">
    <reaction evidence="1 18">
        <text>7-phospho-2-dehydro-3-deoxy-D-arabino-heptonate = 3-dehydroquinate + phosphate</text>
        <dbReference type="Rhea" id="RHEA:21968"/>
        <dbReference type="ChEBI" id="CHEBI:32364"/>
        <dbReference type="ChEBI" id="CHEBI:43474"/>
        <dbReference type="ChEBI" id="CHEBI:58394"/>
        <dbReference type="EC" id="4.2.3.4"/>
    </reaction>
</comment>
<dbReference type="KEGG" id="ckw:CKALI_06225"/>
<evidence type="ECO:0000256" key="16">
    <source>
        <dbReference type="ARBA" id="ARBA00023239"/>
    </source>
</evidence>
<comment type="similarity">
    <text evidence="6 18">Belongs to the sugar phosphate cyclases superfamily. Dehydroquinate synthase family.</text>
</comment>
<feature type="binding site" evidence="18">
    <location>
        <position position="171"/>
    </location>
    <ligand>
        <name>Zn(2+)</name>
        <dbReference type="ChEBI" id="CHEBI:29105"/>
    </ligand>
</feature>
<dbReference type="InterPro" id="IPR030963">
    <property type="entry name" value="DHQ_synth_fam"/>
</dbReference>
<dbReference type="PANTHER" id="PTHR43622">
    <property type="entry name" value="3-DEHYDROQUINATE SYNTHASE"/>
    <property type="match status" value="1"/>
</dbReference>
<feature type="binding site" evidence="18">
    <location>
        <begin position="92"/>
        <end position="96"/>
    </location>
    <ligand>
        <name>NAD(+)</name>
        <dbReference type="ChEBI" id="CHEBI:57540"/>
    </ligand>
</feature>
<keyword evidence="16 18" id="KW-0456">Lyase</keyword>
<dbReference type="RefSeq" id="WP_156192466.1">
    <property type="nucleotide sequence ID" value="NZ_CP046452.1"/>
</dbReference>
<evidence type="ECO:0000256" key="18">
    <source>
        <dbReference type="HAMAP-Rule" id="MF_00110"/>
    </source>
</evidence>
<keyword evidence="11 18" id="KW-0479">Metal-binding</keyword>
<dbReference type="Gene3D" id="3.40.50.1970">
    <property type="match status" value="1"/>
</dbReference>
<keyword evidence="9 18" id="KW-0963">Cytoplasm</keyword>
<dbReference type="AlphaFoldDB" id="A0A6B8VKV4"/>
<evidence type="ECO:0000256" key="8">
    <source>
        <dbReference type="ARBA" id="ARBA00017684"/>
    </source>
</evidence>
<name>A0A6B8VKV4_9CORY</name>
<keyword evidence="22" id="KW-1185">Reference proteome</keyword>
<feature type="binding site" evidence="18">
    <location>
        <begin position="156"/>
        <end position="159"/>
    </location>
    <ligand>
        <name>NAD(+)</name>
        <dbReference type="ChEBI" id="CHEBI:57540"/>
    </ligand>
</feature>
<evidence type="ECO:0000256" key="6">
    <source>
        <dbReference type="ARBA" id="ARBA00005412"/>
    </source>
</evidence>
<evidence type="ECO:0000256" key="7">
    <source>
        <dbReference type="ARBA" id="ARBA00013031"/>
    </source>
</evidence>
<comment type="function">
    <text evidence="18">Catalyzes the conversion of 3-deoxy-D-arabino-heptulosonate 7-phosphate (DAHP) to dehydroquinate (DHQ).</text>
</comment>
<dbReference type="Pfam" id="PF01761">
    <property type="entry name" value="DHQ_synthase"/>
    <property type="match status" value="1"/>
</dbReference>
<protein>
    <recommendedName>
        <fullName evidence="8 18">3-dehydroquinate synthase</fullName>
        <shortName evidence="18">DHQS</shortName>
        <ecNumber evidence="7 18">4.2.3.4</ecNumber>
    </recommendedName>
</protein>
<feature type="domain" description="3-dehydroquinate synthase C-terminal" evidence="20">
    <location>
        <begin position="168"/>
        <end position="301"/>
    </location>
</feature>
<dbReference type="NCBIfam" id="TIGR01357">
    <property type="entry name" value="aroB"/>
    <property type="match status" value="1"/>
</dbReference>
<sequence length="337" mass="36582">MSIAVGDSYHVHIGAGLLDRVAETATNKALIVHQPVLRSQAEALAAQFSEAYTFEIPDAEDGKTLGVAERAWDFLGEKNFSRSDLVVGLGGGATTDIAGFIASAWMRGIRVVQVPTTLLAMVDAAVGGKTGINTAAGKNLVGAFHEPHAVYVDLDFLKTLPEEEIISGSAEIIKTGFIGDEEILRIYESGEDKLPELIERSIAVKARVVAADLKESSLREILNYGHTFGHAVELVENYRWRHGNAVAVGMSFIAHLSHQQGLIDAPLLQRHLDIITSVGLPIRYEGDFDALYEAMTRDKKNRGGGIRFVAITQVGKTTRLEGMTKEQLRAAFEAMNQ</sequence>
<comment type="subcellular location">
    <subcellularLocation>
        <location evidence="4 18">Cytoplasm</location>
    </subcellularLocation>
</comment>
<dbReference type="GO" id="GO:0000166">
    <property type="term" value="F:nucleotide binding"/>
    <property type="evidence" value="ECO:0007669"/>
    <property type="project" value="UniProtKB-KW"/>
</dbReference>
<feature type="domain" description="3-dehydroquinate synthase N-terminal" evidence="19">
    <location>
        <begin position="54"/>
        <end position="166"/>
    </location>
</feature>
<evidence type="ECO:0000256" key="4">
    <source>
        <dbReference type="ARBA" id="ARBA00004496"/>
    </source>
</evidence>
<evidence type="ECO:0000256" key="2">
    <source>
        <dbReference type="ARBA" id="ARBA00001911"/>
    </source>
</evidence>
<dbReference type="EC" id="4.2.3.4" evidence="7 18"/>
<comment type="cofactor">
    <cofactor evidence="18">
        <name>Co(2+)</name>
        <dbReference type="ChEBI" id="CHEBI:48828"/>
    </cofactor>
    <cofactor evidence="18">
        <name>Zn(2+)</name>
        <dbReference type="ChEBI" id="CHEBI:29105"/>
    </cofactor>
    <text evidence="18">Binds 1 divalent metal cation per subunit. Can use either Co(2+) or Zn(2+).</text>
</comment>
<dbReference type="EMBL" id="CP046452">
    <property type="protein sequence ID" value="QGU02114.1"/>
    <property type="molecule type" value="Genomic_DNA"/>
</dbReference>
<evidence type="ECO:0000256" key="17">
    <source>
        <dbReference type="ARBA" id="ARBA00023285"/>
    </source>
</evidence>
<keyword evidence="17 18" id="KW-0170">Cobalt</keyword>
<dbReference type="FunFam" id="3.40.50.1970:FF:000007">
    <property type="entry name" value="Pentafunctional AROM polypeptide"/>
    <property type="match status" value="1"/>
</dbReference>
<dbReference type="SUPFAM" id="SSF56796">
    <property type="entry name" value="Dehydroquinate synthase-like"/>
    <property type="match status" value="1"/>
</dbReference>
<dbReference type="Pfam" id="PF24621">
    <property type="entry name" value="DHQS_C"/>
    <property type="match status" value="1"/>
</dbReference>